<dbReference type="InterPro" id="IPR009057">
    <property type="entry name" value="Homeodomain-like_sf"/>
</dbReference>
<dbReference type="Gene3D" id="1.10.10.60">
    <property type="entry name" value="Homeodomain-like"/>
    <property type="match status" value="1"/>
</dbReference>
<dbReference type="GO" id="GO:0003700">
    <property type="term" value="F:DNA-binding transcription factor activity"/>
    <property type="evidence" value="ECO:0007669"/>
    <property type="project" value="TreeGrafter"/>
</dbReference>
<sequence length="217" mass="23269">MAPRIVVAVEDTEIGAAPGRRGRPRDPGVEDKVYDAAIRLYAQTGWAGFTFEAVARESGIGKPSLYRRWGSRGELLAQTFQARWFDVERIDTGNLRDDLLALAHTTLDHLLSSHGRVVLRMLLDTPDHPEVAASTASYREGVTAAARGIVRAGIRRGELPPGTSPTLVLDMVVGAVTNRVHSTPPDLLDRVVAGSEEFVGALVDAVLRGLSTPGAGK</sequence>
<dbReference type="SUPFAM" id="SSF48498">
    <property type="entry name" value="Tetracyclin repressor-like, C-terminal domain"/>
    <property type="match status" value="1"/>
</dbReference>
<dbReference type="PROSITE" id="PS50977">
    <property type="entry name" value="HTH_TETR_2"/>
    <property type="match status" value="1"/>
</dbReference>
<accession>A0A8H9M8U9</accession>
<dbReference type="SUPFAM" id="SSF46689">
    <property type="entry name" value="Homeodomain-like"/>
    <property type="match status" value="1"/>
</dbReference>
<gene>
    <name evidence="6" type="ORF">GCM10017566_07420</name>
</gene>
<dbReference type="EMBL" id="BNAV01000001">
    <property type="protein sequence ID" value="GHF36808.1"/>
    <property type="molecule type" value="Genomic_DNA"/>
</dbReference>
<keyword evidence="3" id="KW-0804">Transcription</keyword>
<evidence type="ECO:0000256" key="2">
    <source>
        <dbReference type="ARBA" id="ARBA00023125"/>
    </source>
</evidence>
<dbReference type="Gene3D" id="1.10.357.10">
    <property type="entry name" value="Tetracycline Repressor, domain 2"/>
    <property type="match status" value="1"/>
</dbReference>
<dbReference type="InterPro" id="IPR011075">
    <property type="entry name" value="TetR_C"/>
</dbReference>
<evidence type="ECO:0000256" key="4">
    <source>
        <dbReference type="PROSITE-ProRule" id="PRU00335"/>
    </source>
</evidence>
<organism evidence="6 7">
    <name type="scientific">Amycolatopsis bartoniae</name>
    <dbReference type="NCBI Taxonomy" id="941986"/>
    <lineage>
        <taxon>Bacteria</taxon>
        <taxon>Bacillati</taxon>
        <taxon>Actinomycetota</taxon>
        <taxon>Actinomycetes</taxon>
        <taxon>Pseudonocardiales</taxon>
        <taxon>Pseudonocardiaceae</taxon>
        <taxon>Amycolatopsis</taxon>
    </lineage>
</organism>
<dbReference type="PANTHER" id="PTHR30055">
    <property type="entry name" value="HTH-TYPE TRANSCRIPTIONAL REGULATOR RUTR"/>
    <property type="match status" value="1"/>
</dbReference>
<dbReference type="PRINTS" id="PR00455">
    <property type="entry name" value="HTHTETR"/>
</dbReference>
<dbReference type="InterPro" id="IPR001647">
    <property type="entry name" value="HTH_TetR"/>
</dbReference>
<dbReference type="Pfam" id="PF16859">
    <property type="entry name" value="TetR_C_11"/>
    <property type="match status" value="1"/>
</dbReference>
<protein>
    <submittedName>
        <fullName evidence="6">TetR family transcriptional regulator</fullName>
    </submittedName>
</protein>
<dbReference type="AlphaFoldDB" id="A0A8H9M8U9"/>
<dbReference type="Pfam" id="PF00440">
    <property type="entry name" value="TetR_N"/>
    <property type="match status" value="1"/>
</dbReference>
<feature type="domain" description="HTH tetR-type" evidence="5">
    <location>
        <begin position="27"/>
        <end position="87"/>
    </location>
</feature>
<evidence type="ECO:0000256" key="3">
    <source>
        <dbReference type="ARBA" id="ARBA00023163"/>
    </source>
</evidence>
<reference evidence="6" key="1">
    <citation type="journal article" date="2014" name="Int. J. Syst. Evol. Microbiol.">
        <title>Complete genome sequence of Corynebacterium casei LMG S-19264T (=DSM 44701T), isolated from a smear-ripened cheese.</title>
        <authorList>
            <consortium name="US DOE Joint Genome Institute (JGI-PGF)"/>
            <person name="Walter F."/>
            <person name="Albersmeier A."/>
            <person name="Kalinowski J."/>
            <person name="Ruckert C."/>
        </authorList>
    </citation>
    <scope>NUCLEOTIDE SEQUENCE</scope>
    <source>
        <strain evidence="6">CGMCC 4.7679</strain>
    </source>
</reference>
<dbReference type="GO" id="GO:0000976">
    <property type="term" value="F:transcription cis-regulatory region binding"/>
    <property type="evidence" value="ECO:0007669"/>
    <property type="project" value="TreeGrafter"/>
</dbReference>
<reference evidence="6" key="2">
    <citation type="submission" date="2020-09" db="EMBL/GenBank/DDBJ databases">
        <authorList>
            <person name="Sun Q."/>
            <person name="Zhou Y."/>
        </authorList>
    </citation>
    <scope>NUCLEOTIDE SEQUENCE</scope>
    <source>
        <strain evidence="6">CGMCC 4.7679</strain>
    </source>
</reference>
<dbReference type="PANTHER" id="PTHR30055:SF148">
    <property type="entry name" value="TETR-FAMILY TRANSCRIPTIONAL REGULATOR"/>
    <property type="match status" value="1"/>
</dbReference>
<dbReference type="Proteomes" id="UP000658656">
    <property type="component" value="Unassembled WGS sequence"/>
</dbReference>
<keyword evidence="2 4" id="KW-0238">DNA-binding</keyword>
<evidence type="ECO:0000259" key="5">
    <source>
        <dbReference type="PROSITE" id="PS50977"/>
    </source>
</evidence>
<dbReference type="OrthoDB" id="9796019at2"/>
<name>A0A8H9M8U9_9PSEU</name>
<keyword evidence="7" id="KW-1185">Reference proteome</keyword>
<dbReference type="InterPro" id="IPR050109">
    <property type="entry name" value="HTH-type_TetR-like_transc_reg"/>
</dbReference>
<comment type="caution">
    <text evidence="6">The sequence shown here is derived from an EMBL/GenBank/DDBJ whole genome shotgun (WGS) entry which is preliminary data.</text>
</comment>
<evidence type="ECO:0000313" key="7">
    <source>
        <dbReference type="Proteomes" id="UP000658656"/>
    </source>
</evidence>
<evidence type="ECO:0000313" key="6">
    <source>
        <dbReference type="EMBL" id="GHF36808.1"/>
    </source>
</evidence>
<keyword evidence="1" id="KW-0805">Transcription regulation</keyword>
<dbReference type="InterPro" id="IPR036271">
    <property type="entry name" value="Tet_transcr_reg_TetR-rel_C_sf"/>
</dbReference>
<evidence type="ECO:0000256" key="1">
    <source>
        <dbReference type="ARBA" id="ARBA00023015"/>
    </source>
</evidence>
<feature type="DNA-binding region" description="H-T-H motif" evidence="4">
    <location>
        <begin position="50"/>
        <end position="69"/>
    </location>
</feature>
<proteinExistence type="predicted"/>